<dbReference type="InterPro" id="IPR014284">
    <property type="entry name" value="RNA_pol_sigma-70_dom"/>
</dbReference>
<dbReference type="PANTHER" id="PTHR43133">
    <property type="entry name" value="RNA POLYMERASE ECF-TYPE SIGMA FACTO"/>
    <property type="match status" value="1"/>
</dbReference>
<dbReference type="GO" id="GO:0003677">
    <property type="term" value="F:DNA binding"/>
    <property type="evidence" value="ECO:0007669"/>
    <property type="project" value="InterPro"/>
</dbReference>
<dbReference type="SUPFAM" id="SSF88946">
    <property type="entry name" value="Sigma2 domain of RNA polymerase sigma factors"/>
    <property type="match status" value="1"/>
</dbReference>
<evidence type="ECO:0000313" key="7">
    <source>
        <dbReference type="EMBL" id="RCL37593.1"/>
    </source>
</evidence>
<name>A0A368BJW1_9GAMM</name>
<accession>A0A368BJW1</accession>
<evidence type="ECO:0000259" key="6">
    <source>
        <dbReference type="Pfam" id="PF08281"/>
    </source>
</evidence>
<proteinExistence type="inferred from homology"/>
<feature type="domain" description="RNA polymerase sigma-70 region 2" evidence="5">
    <location>
        <begin position="25"/>
        <end position="88"/>
    </location>
</feature>
<comment type="similarity">
    <text evidence="1">Belongs to the sigma-70 factor family. ECF subfamily.</text>
</comment>
<dbReference type="InterPro" id="IPR039425">
    <property type="entry name" value="RNA_pol_sigma-70-like"/>
</dbReference>
<dbReference type="InterPro" id="IPR036388">
    <property type="entry name" value="WH-like_DNA-bd_sf"/>
</dbReference>
<gene>
    <name evidence="7" type="ORF">DBW98_03620</name>
</gene>
<evidence type="ECO:0000313" key="8">
    <source>
        <dbReference type="Proteomes" id="UP000253032"/>
    </source>
</evidence>
<dbReference type="Proteomes" id="UP000253032">
    <property type="component" value="Unassembled WGS sequence"/>
</dbReference>
<dbReference type="InterPro" id="IPR007627">
    <property type="entry name" value="RNA_pol_sigma70_r2"/>
</dbReference>
<dbReference type="Gene3D" id="1.10.10.10">
    <property type="entry name" value="Winged helix-like DNA-binding domain superfamily/Winged helix DNA-binding domain"/>
    <property type="match status" value="1"/>
</dbReference>
<dbReference type="PANTHER" id="PTHR43133:SF53">
    <property type="entry name" value="ECF RNA POLYMERASE SIGMA-E FACTOR"/>
    <property type="match status" value="1"/>
</dbReference>
<sequence>MTANKGDDMLVKEIQSGNTMAFEAMVLKYQPKLMSSLVGYTKSHDQAEELCQKTFLRVWQKIDSFRGDSALFTWIYRIGINLAKNDFASSYAKSSKLTHPLDQDEHDVPQNYSPESILIAEESEEKIMNFINNLDIDTRTAFTLREVEGKTYDEIAEMLRCPIGTVRSRIFRARQLILEYMDQENILNG</sequence>
<keyword evidence="3" id="KW-0731">Sigma factor</keyword>
<evidence type="ECO:0000259" key="5">
    <source>
        <dbReference type="Pfam" id="PF04542"/>
    </source>
</evidence>
<evidence type="ECO:0000256" key="4">
    <source>
        <dbReference type="ARBA" id="ARBA00023163"/>
    </source>
</evidence>
<keyword evidence="4" id="KW-0804">Transcription</keyword>
<dbReference type="Pfam" id="PF08281">
    <property type="entry name" value="Sigma70_r4_2"/>
    <property type="match status" value="1"/>
</dbReference>
<dbReference type="GO" id="GO:0016987">
    <property type="term" value="F:sigma factor activity"/>
    <property type="evidence" value="ECO:0007669"/>
    <property type="project" value="UniProtKB-KW"/>
</dbReference>
<evidence type="ECO:0000256" key="1">
    <source>
        <dbReference type="ARBA" id="ARBA00010641"/>
    </source>
</evidence>
<evidence type="ECO:0000256" key="2">
    <source>
        <dbReference type="ARBA" id="ARBA00023015"/>
    </source>
</evidence>
<dbReference type="InterPro" id="IPR013324">
    <property type="entry name" value="RNA_pol_sigma_r3/r4-like"/>
</dbReference>
<dbReference type="SUPFAM" id="SSF88659">
    <property type="entry name" value="Sigma3 and sigma4 domains of RNA polymerase sigma factors"/>
    <property type="match status" value="1"/>
</dbReference>
<feature type="domain" description="RNA polymerase sigma factor 70 region 4 type 2" evidence="6">
    <location>
        <begin position="125"/>
        <end position="175"/>
    </location>
</feature>
<dbReference type="EMBL" id="QOPC01000020">
    <property type="protein sequence ID" value="RCL37593.1"/>
    <property type="molecule type" value="Genomic_DNA"/>
</dbReference>
<evidence type="ECO:0000256" key="3">
    <source>
        <dbReference type="ARBA" id="ARBA00023082"/>
    </source>
</evidence>
<dbReference type="InterPro" id="IPR013325">
    <property type="entry name" value="RNA_pol_sigma_r2"/>
</dbReference>
<protein>
    <submittedName>
        <fullName evidence="7">RNA polymerase subunit sigma</fullName>
    </submittedName>
</protein>
<dbReference type="NCBIfam" id="TIGR02937">
    <property type="entry name" value="sigma70-ECF"/>
    <property type="match status" value="1"/>
</dbReference>
<dbReference type="Pfam" id="PF04542">
    <property type="entry name" value="Sigma70_r2"/>
    <property type="match status" value="1"/>
</dbReference>
<dbReference type="Gene3D" id="1.10.1740.10">
    <property type="match status" value="1"/>
</dbReference>
<dbReference type="GO" id="GO:0006352">
    <property type="term" value="P:DNA-templated transcription initiation"/>
    <property type="evidence" value="ECO:0007669"/>
    <property type="project" value="InterPro"/>
</dbReference>
<comment type="caution">
    <text evidence="7">The sequence shown here is derived from an EMBL/GenBank/DDBJ whole genome shotgun (WGS) entry which is preliminary data.</text>
</comment>
<dbReference type="InterPro" id="IPR013249">
    <property type="entry name" value="RNA_pol_sigma70_r4_t2"/>
</dbReference>
<organism evidence="7 8">
    <name type="scientific">SAR86 cluster bacterium</name>
    <dbReference type="NCBI Taxonomy" id="2030880"/>
    <lineage>
        <taxon>Bacteria</taxon>
        <taxon>Pseudomonadati</taxon>
        <taxon>Pseudomonadota</taxon>
        <taxon>Gammaproteobacteria</taxon>
        <taxon>SAR86 cluster</taxon>
    </lineage>
</organism>
<reference evidence="7 8" key="1">
    <citation type="journal article" date="2018" name="Microbiome">
        <title>Fine metagenomic profile of the Mediterranean stratified and mixed water columns revealed by assembly and recruitment.</title>
        <authorList>
            <person name="Haro-Moreno J.M."/>
            <person name="Lopez-Perez M."/>
            <person name="De La Torre J.R."/>
            <person name="Picazo A."/>
            <person name="Camacho A."/>
            <person name="Rodriguez-Valera F."/>
        </authorList>
    </citation>
    <scope>NUCLEOTIDE SEQUENCE [LARGE SCALE GENOMIC DNA]</scope>
    <source>
        <strain evidence="7">MED-G84</strain>
    </source>
</reference>
<dbReference type="AlphaFoldDB" id="A0A368BJW1"/>
<keyword evidence="2" id="KW-0805">Transcription regulation</keyword>
<dbReference type="CDD" id="cd06171">
    <property type="entry name" value="Sigma70_r4"/>
    <property type="match status" value="1"/>
</dbReference>